<evidence type="ECO:0000313" key="2">
    <source>
        <dbReference type="Proteomes" id="UP000297280"/>
    </source>
</evidence>
<gene>
    <name evidence="1" type="ORF">BPOR_0609g00060</name>
</gene>
<comment type="caution">
    <text evidence="1">The sequence shown here is derived from an EMBL/GenBank/DDBJ whole genome shotgun (WGS) entry which is preliminary data.</text>
</comment>
<organism evidence="1 2">
    <name type="scientific">Botrytis porri</name>
    <dbReference type="NCBI Taxonomy" id="87229"/>
    <lineage>
        <taxon>Eukaryota</taxon>
        <taxon>Fungi</taxon>
        <taxon>Dikarya</taxon>
        <taxon>Ascomycota</taxon>
        <taxon>Pezizomycotina</taxon>
        <taxon>Leotiomycetes</taxon>
        <taxon>Helotiales</taxon>
        <taxon>Sclerotiniaceae</taxon>
        <taxon>Botrytis</taxon>
    </lineage>
</organism>
<dbReference type="EMBL" id="PQXO01000608">
    <property type="protein sequence ID" value="TGO83676.1"/>
    <property type="molecule type" value="Genomic_DNA"/>
</dbReference>
<name>A0A4Z1KE67_9HELO</name>
<accession>A0A4Z1KE67</accession>
<sequence length="62" mass="6607">MARERLSQSQGYTGAVIGVEQQAAHLGTTVVAGDFTDGADDDDAIAYAWFNEDGTEKEVEAK</sequence>
<proteinExistence type="predicted"/>
<dbReference type="Proteomes" id="UP000297280">
    <property type="component" value="Unassembled WGS sequence"/>
</dbReference>
<protein>
    <submittedName>
        <fullName evidence="1">Uncharacterized protein</fullName>
    </submittedName>
</protein>
<reference evidence="1 2" key="1">
    <citation type="submission" date="2017-12" db="EMBL/GenBank/DDBJ databases">
        <title>Comparative genomics of Botrytis spp.</title>
        <authorList>
            <person name="Valero-Jimenez C.A."/>
            <person name="Tapia P."/>
            <person name="Veloso J."/>
            <person name="Silva-Moreno E."/>
            <person name="Staats M."/>
            <person name="Valdes J.H."/>
            <person name="Van Kan J.A.L."/>
        </authorList>
    </citation>
    <scope>NUCLEOTIDE SEQUENCE [LARGE SCALE GENOMIC DNA]</scope>
    <source>
        <strain evidence="1 2">MUCL3349</strain>
    </source>
</reference>
<evidence type="ECO:0000313" key="1">
    <source>
        <dbReference type="EMBL" id="TGO83676.1"/>
    </source>
</evidence>
<dbReference type="AlphaFoldDB" id="A0A4Z1KE67"/>
<keyword evidence="2" id="KW-1185">Reference proteome</keyword>